<comment type="subcellular location">
    <subcellularLocation>
        <location evidence="1">Cytoplasm</location>
    </subcellularLocation>
</comment>
<feature type="region of interest" description="Disordered" evidence="9">
    <location>
        <begin position="161"/>
        <end position="215"/>
    </location>
</feature>
<dbReference type="InParanoid" id="A0A165FMJ0"/>
<keyword evidence="4" id="KW-0479">Metal-binding</keyword>
<evidence type="ECO:0000256" key="8">
    <source>
        <dbReference type="ARBA" id="ARBA00034126"/>
    </source>
</evidence>
<dbReference type="GO" id="GO:0042273">
    <property type="term" value="P:ribosomal large subunit biogenesis"/>
    <property type="evidence" value="ECO:0007669"/>
    <property type="project" value="TreeGrafter"/>
</dbReference>
<protein>
    <recommendedName>
        <fullName evidence="10">C2H2-type domain-containing protein</fullName>
    </recommendedName>
</protein>
<accession>A0A165FMJ0</accession>
<feature type="region of interest" description="Disordered" evidence="9">
    <location>
        <begin position="484"/>
        <end position="591"/>
    </location>
</feature>
<dbReference type="Gene3D" id="3.30.160.60">
    <property type="entry name" value="Classic Zinc Finger"/>
    <property type="match status" value="1"/>
</dbReference>
<keyword evidence="7" id="KW-0862">Zinc</keyword>
<evidence type="ECO:0000256" key="9">
    <source>
        <dbReference type="SAM" id="MobiDB-lite"/>
    </source>
</evidence>
<dbReference type="InterPro" id="IPR003604">
    <property type="entry name" value="Matrin/U1-like-C_Znf_C2H2"/>
</dbReference>
<evidence type="ECO:0000256" key="1">
    <source>
        <dbReference type="ARBA" id="ARBA00004496"/>
    </source>
</evidence>
<dbReference type="InterPro" id="IPR041661">
    <property type="entry name" value="ZN622/Rei1/Reh1_Znf-C2H2"/>
</dbReference>
<evidence type="ECO:0000313" key="12">
    <source>
        <dbReference type="Proteomes" id="UP000076632"/>
    </source>
</evidence>
<dbReference type="GeneID" id="28898112"/>
<proteinExistence type="inferred from homology"/>
<dbReference type="PANTHER" id="PTHR13182">
    <property type="entry name" value="ZINC FINGER PROTEIN 622"/>
    <property type="match status" value="1"/>
</dbReference>
<evidence type="ECO:0000256" key="2">
    <source>
        <dbReference type="ARBA" id="ARBA00022490"/>
    </source>
</evidence>
<keyword evidence="2" id="KW-0963">Cytoplasm</keyword>
<feature type="compositionally biased region" description="Basic and acidic residues" evidence="9">
    <location>
        <begin position="497"/>
        <end position="530"/>
    </location>
</feature>
<dbReference type="AlphaFoldDB" id="A0A165FMJ0"/>
<feature type="region of interest" description="Disordered" evidence="9">
    <location>
        <begin position="103"/>
        <end position="137"/>
    </location>
</feature>
<dbReference type="SMART" id="SM00355">
    <property type="entry name" value="ZnF_C2H2"/>
    <property type="match status" value="4"/>
</dbReference>
<dbReference type="SUPFAM" id="SSF57667">
    <property type="entry name" value="beta-beta-alpha zinc fingers"/>
    <property type="match status" value="3"/>
</dbReference>
<evidence type="ECO:0000256" key="4">
    <source>
        <dbReference type="ARBA" id="ARBA00022723"/>
    </source>
</evidence>
<dbReference type="InterPro" id="IPR013087">
    <property type="entry name" value="Znf_C2H2_type"/>
</dbReference>
<reference evidence="11 12" key="1">
    <citation type="journal article" date="2016" name="Fungal Biol.">
        <title>The genome of Xylona heveae provides a window into fungal endophytism.</title>
        <authorList>
            <person name="Gazis R."/>
            <person name="Kuo A."/>
            <person name="Riley R."/>
            <person name="LaButti K."/>
            <person name="Lipzen A."/>
            <person name="Lin J."/>
            <person name="Amirebrahimi M."/>
            <person name="Hesse C.N."/>
            <person name="Spatafora J.W."/>
            <person name="Henrissat B."/>
            <person name="Hainaut M."/>
            <person name="Grigoriev I.V."/>
            <person name="Hibbett D.S."/>
        </authorList>
    </citation>
    <scope>NUCLEOTIDE SEQUENCE [LARGE SCALE GENOMIC DNA]</scope>
    <source>
        <strain evidence="11 12">TC161</strain>
    </source>
</reference>
<comment type="similarity">
    <text evidence="8">Belongs to the REI1 family.</text>
</comment>
<dbReference type="RefSeq" id="XP_018186713.1">
    <property type="nucleotide sequence ID" value="XM_018332975.1"/>
</dbReference>
<feature type="compositionally biased region" description="Basic residues" evidence="9">
    <location>
        <begin position="424"/>
        <end position="433"/>
    </location>
</feature>
<name>A0A165FMJ0_XYLHT</name>
<gene>
    <name evidence="11" type="ORF">L228DRAFT_248930</name>
</gene>
<dbReference type="GO" id="GO:0003676">
    <property type="term" value="F:nucleic acid binding"/>
    <property type="evidence" value="ECO:0007669"/>
    <property type="project" value="InterPro"/>
</dbReference>
<dbReference type="OrthoDB" id="19329at2759"/>
<feature type="compositionally biased region" description="Acidic residues" evidence="9">
    <location>
        <begin position="388"/>
        <end position="397"/>
    </location>
</feature>
<sequence>MSARANVAQSHPFTCNTCQVAFRSSELQRGHMHSDWHRYNLKRRVASLPPLASEAFAEKVLSAQASTTAAAAKAAFEKSCDACQKTYYSENAYANHLGSQKHRANASALKNRPATNKQDDETQSVMSSTFSLGEPVEVGSTIEETPAAEKEFSNVVDSLKNATINDKEPISRRPTRPHHSSQDARPEHPLSQTTTETEKADNEDEDADGEETEESVPLSKCLFCNLESPSLDVNVTHMSKNHGMFIPERPFLVDLAGLVSYLYEKIADLHECLYCGKFKSTAEGVQTHMRDKGHCMIAYSTEQEMLEIGQFYDFRGTYSDEESEEDSESYDSEEEDEEWESADEDEEDEDLARSPGGGVKLGAKRDAHTKTMLTTEDGAEQEVASGAEEGEGWETDSDASSVASDEITAIPVDVYPRREKLVKHRHHSHHDPRPHRNADGWHSRAHTTPRAVYHDDFELHLPSGRTAGHRSLAKYYRQNLRNYPTPEERANQQAIAEDAHVSSDDERGAGIDGEGRGRELQQRGGRDRGRQIISRANGGTGMLGVTDGKKKEVSATEKRETKRGQRAQARYQWGVEKRGNHQKHFRDPLLQ</sequence>
<feature type="compositionally biased region" description="Acidic residues" evidence="9">
    <location>
        <begin position="201"/>
        <end position="214"/>
    </location>
</feature>
<dbReference type="InterPro" id="IPR040025">
    <property type="entry name" value="Znf622/Rei1/Reh1"/>
</dbReference>
<evidence type="ECO:0000313" key="11">
    <source>
        <dbReference type="EMBL" id="KZF21158.1"/>
    </source>
</evidence>
<keyword evidence="6" id="KW-0863">Zinc-finger</keyword>
<dbReference type="Pfam" id="PF12756">
    <property type="entry name" value="zf-C2H2_2"/>
    <property type="match status" value="1"/>
</dbReference>
<evidence type="ECO:0000256" key="7">
    <source>
        <dbReference type="ARBA" id="ARBA00022833"/>
    </source>
</evidence>
<feature type="compositionally biased region" description="Basic and acidic residues" evidence="9">
    <location>
        <begin position="547"/>
        <end position="563"/>
    </location>
</feature>
<evidence type="ECO:0000259" key="10">
    <source>
        <dbReference type="PROSITE" id="PS00028"/>
    </source>
</evidence>
<evidence type="ECO:0000256" key="3">
    <source>
        <dbReference type="ARBA" id="ARBA00022517"/>
    </source>
</evidence>
<dbReference type="STRING" id="1328760.A0A165FMJ0"/>
<dbReference type="InterPro" id="IPR036236">
    <property type="entry name" value="Znf_C2H2_sf"/>
</dbReference>
<dbReference type="FunCoup" id="A0A165FMJ0">
    <property type="interactions" value="899"/>
</dbReference>
<dbReference type="OMA" id="NATHMER"/>
<feature type="compositionally biased region" description="Acidic residues" evidence="9">
    <location>
        <begin position="319"/>
        <end position="350"/>
    </location>
</feature>
<dbReference type="PROSITE" id="PS00028">
    <property type="entry name" value="ZINC_FINGER_C2H2_1"/>
    <property type="match status" value="2"/>
</dbReference>
<keyword evidence="12" id="KW-1185">Reference proteome</keyword>
<dbReference type="GO" id="GO:0005737">
    <property type="term" value="C:cytoplasm"/>
    <property type="evidence" value="ECO:0007669"/>
    <property type="project" value="UniProtKB-SubCell"/>
</dbReference>
<organism evidence="11 12">
    <name type="scientific">Xylona heveae (strain CBS 132557 / TC161)</name>
    <dbReference type="NCBI Taxonomy" id="1328760"/>
    <lineage>
        <taxon>Eukaryota</taxon>
        <taxon>Fungi</taxon>
        <taxon>Dikarya</taxon>
        <taxon>Ascomycota</taxon>
        <taxon>Pezizomycotina</taxon>
        <taxon>Xylonomycetes</taxon>
        <taxon>Xylonales</taxon>
        <taxon>Xylonaceae</taxon>
        <taxon>Xylona</taxon>
    </lineage>
</organism>
<dbReference type="GO" id="GO:0030687">
    <property type="term" value="C:preribosome, large subunit precursor"/>
    <property type="evidence" value="ECO:0007669"/>
    <property type="project" value="TreeGrafter"/>
</dbReference>
<evidence type="ECO:0000256" key="5">
    <source>
        <dbReference type="ARBA" id="ARBA00022737"/>
    </source>
</evidence>
<feature type="region of interest" description="Disordered" evidence="9">
    <location>
        <begin position="318"/>
        <end position="402"/>
    </location>
</feature>
<dbReference type="SMART" id="SM00451">
    <property type="entry name" value="ZnF_U1"/>
    <property type="match status" value="2"/>
</dbReference>
<feature type="domain" description="C2H2-type" evidence="10">
    <location>
        <begin position="80"/>
        <end position="102"/>
    </location>
</feature>
<feature type="domain" description="C2H2-type" evidence="10">
    <location>
        <begin position="15"/>
        <end position="37"/>
    </location>
</feature>
<dbReference type="PANTHER" id="PTHR13182:SF8">
    <property type="entry name" value="CYTOPLASMIC 60S SUBUNIT BIOGENESIS FACTOR ZNF622"/>
    <property type="match status" value="1"/>
</dbReference>
<evidence type="ECO:0000256" key="6">
    <source>
        <dbReference type="ARBA" id="ARBA00022771"/>
    </source>
</evidence>
<dbReference type="Pfam" id="PF12874">
    <property type="entry name" value="zf-met"/>
    <property type="match status" value="1"/>
</dbReference>
<dbReference type="GO" id="GO:0008270">
    <property type="term" value="F:zinc ion binding"/>
    <property type="evidence" value="ECO:0007669"/>
    <property type="project" value="UniProtKB-KW"/>
</dbReference>
<feature type="region of interest" description="Disordered" evidence="9">
    <location>
        <begin position="424"/>
        <end position="443"/>
    </location>
</feature>
<keyword evidence="5" id="KW-0677">Repeat</keyword>
<dbReference type="EMBL" id="KV407461">
    <property type="protein sequence ID" value="KZF21158.1"/>
    <property type="molecule type" value="Genomic_DNA"/>
</dbReference>
<dbReference type="Proteomes" id="UP000076632">
    <property type="component" value="Unassembled WGS sequence"/>
</dbReference>
<keyword evidence="3" id="KW-0690">Ribosome biogenesis</keyword>